<dbReference type="InterPro" id="IPR010323">
    <property type="entry name" value="DUF924"/>
</dbReference>
<comment type="caution">
    <text evidence="1">The sequence shown here is derived from an EMBL/GenBank/DDBJ whole genome shotgun (WGS) entry which is preliminary data.</text>
</comment>
<name>A0A7C9R4H5_9HYPH</name>
<dbReference type="SUPFAM" id="SSF48452">
    <property type="entry name" value="TPR-like"/>
    <property type="match status" value="1"/>
</dbReference>
<dbReference type="Pfam" id="PF06041">
    <property type="entry name" value="DUF924"/>
    <property type="match status" value="1"/>
</dbReference>
<dbReference type="Gene3D" id="1.25.40.10">
    <property type="entry name" value="Tetratricopeptide repeat domain"/>
    <property type="match status" value="1"/>
</dbReference>
<dbReference type="EMBL" id="JAAKZG010000001">
    <property type="protein sequence ID" value="NGN39596.1"/>
    <property type="molecule type" value="Genomic_DNA"/>
</dbReference>
<dbReference type="PANTHER" id="PTHR23004">
    <property type="entry name" value="DOUBLECORTIN DOMAIN CONTAINING 2"/>
    <property type="match status" value="1"/>
</dbReference>
<dbReference type="RefSeq" id="WP_165113276.1">
    <property type="nucleotide sequence ID" value="NZ_JAAKZG010000001.1"/>
</dbReference>
<evidence type="ECO:0000313" key="2">
    <source>
        <dbReference type="Proteomes" id="UP000481252"/>
    </source>
</evidence>
<evidence type="ECO:0000313" key="1">
    <source>
        <dbReference type="EMBL" id="NGN39596.1"/>
    </source>
</evidence>
<sequence length="183" mass="21458">MTAELDPNALEILEFWRKAGPDQWFTKDATFDSSFHDRFRDLHFAAARRELDHWADHPEGCLALLILLDQFPRNCFRGTAHMFATDPLARHFARRAVELGHDETIDPELRVFLYLPFEHSEHLDDQYRSVELARFLPESFMKYAIEHRDIVQRFGRFPHRNRALGRETTPEEQAFLDSGGFAG</sequence>
<dbReference type="InterPro" id="IPR011990">
    <property type="entry name" value="TPR-like_helical_dom_sf"/>
</dbReference>
<proteinExistence type="predicted"/>
<reference evidence="1 2" key="1">
    <citation type="submission" date="2020-02" db="EMBL/GenBank/DDBJ databases">
        <title>Genome sequence of the type strain CGMCC 1.15528 of Mesorhizobium zhangyense.</title>
        <authorList>
            <person name="Gao J."/>
            <person name="Sun J."/>
        </authorList>
    </citation>
    <scope>NUCLEOTIDE SEQUENCE [LARGE SCALE GENOMIC DNA]</scope>
    <source>
        <strain evidence="1 2">CGMCC 1.15528</strain>
    </source>
</reference>
<gene>
    <name evidence="1" type="ORF">G6N74_00810</name>
</gene>
<dbReference type="Gene3D" id="1.20.58.320">
    <property type="entry name" value="TPR-like"/>
    <property type="match status" value="1"/>
</dbReference>
<accession>A0A7C9R4H5</accession>
<dbReference type="Proteomes" id="UP000481252">
    <property type="component" value="Unassembled WGS sequence"/>
</dbReference>
<dbReference type="PANTHER" id="PTHR23004:SF7">
    <property type="entry name" value="DUF924-DOMAIN-CONTAINING PROTEIN"/>
    <property type="match status" value="1"/>
</dbReference>
<protein>
    <submittedName>
        <fullName evidence="1">DUF924 family protein</fullName>
    </submittedName>
</protein>
<organism evidence="1 2">
    <name type="scientific">Mesorhizobium zhangyense</name>
    <dbReference type="NCBI Taxonomy" id="1776730"/>
    <lineage>
        <taxon>Bacteria</taxon>
        <taxon>Pseudomonadati</taxon>
        <taxon>Pseudomonadota</taxon>
        <taxon>Alphaproteobacteria</taxon>
        <taxon>Hyphomicrobiales</taxon>
        <taxon>Phyllobacteriaceae</taxon>
        <taxon>Mesorhizobium</taxon>
    </lineage>
</organism>
<dbReference type="AlphaFoldDB" id="A0A7C9R4H5"/>
<keyword evidence="2" id="KW-1185">Reference proteome</keyword>